<dbReference type="eggNOG" id="COG0531">
    <property type="taxonomic scope" value="Bacteria"/>
</dbReference>
<evidence type="ECO:0000313" key="3">
    <source>
        <dbReference type="Proteomes" id="UP000024547"/>
    </source>
</evidence>
<comment type="caution">
    <text evidence="2">The sequence shown here is derived from an EMBL/GenBank/DDBJ whole genome shotgun (WGS) entry which is preliminary data.</text>
</comment>
<keyword evidence="3" id="KW-1185">Reference proteome</keyword>
<dbReference type="AlphaFoldDB" id="A0A059E3T9"/>
<evidence type="ECO:0000313" key="2">
    <source>
        <dbReference type="EMBL" id="KCZ62255.1"/>
    </source>
</evidence>
<proteinExistence type="predicted"/>
<dbReference type="EMBL" id="AWFH01000010">
    <property type="protein sequence ID" value="KCZ62255.1"/>
    <property type="molecule type" value="Genomic_DNA"/>
</dbReference>
<keyword evidence="1" id="KW-0812">Transmembrane</keyword>
<dbReference type="STRING" id="1280948.HY36_15920"/>
<gene>
    <name evidence="2" type="ORF">HY36_15920</name>
</gene>
<dbReference type="Proteomes" id="UP000024547">
    <property type="component" value="Unassembled WGS sequence"/>
</dbReference>
<feature type="transmembrane region" description="Helical" evidence="1">
    <location>
        <begin position="63"/>
        <end position="82"/>
    </location>
</feature>
<evidence type="ECO:0000256" key="1">
    <source>
        <dbReference type="SAM" id="Phobius"/>
    </source>
</evidence>
<feature type="transmembrane region" description="Helical" evidence="1">
    <location>
        <begin position="21"/>
        <end position="43"/>
    </location>
</feature>
<keyword evidence="1" id="KW-1133">Transmembrane helix</keyword>
<keyword evidence="1" id="KW-0472">Membrane</keyword>
<protein>
    <submittedName>
        <fullName evidence="2">Uncharacterized protein</fullName>
    </submittedName>
</protein>
<accession>A0A059E3T9</accession>
<sequence>MRPRREVFRNHKEAVTLMKADFLNLVFTVFFGPLSCILVTALVLDAVALGAFLILKWQADPTIILIAIGGMTTVFAFERFFLRHLRNQSSDQSTFHDHMDPS</sequence>
<organism evidence="2 3">
    <name type="scientific">Hyphomonas atlantica</name>
    <dbReference type="NCBI Taxonomy" id="1280948"/>
    <lineage>
        <taxon>Bacteria</taxon>
        <taxon>Pseudomonadati</taxon>
        <taxon>Pseudomonadota</taxon>
        <taxon>Alphaproteobacteria</taxon>
        <taxon>Hyphomonadales</taxon>
        <taxon>Hyphomonadaceae</taxon>
        <taxon>Hyphomonas</taxon>
    </lineage>
</organism>
<name>A0A059E3T9_9PROT</name>
<dbReference type="PATRIC" id="fig|1280948.3.peg.1413"/>
<reference evidence="2 3" key="1">
    <citation type="journal article" date="2014" name="Antonie Van Leeuwenhoek">
        <title>Hyphomonas beringensis sp. nov. and Hyphomonas chukchiensis sp. nov., isolated from surface seawater of the Bering Sea and Chukchi Sea.</title>
        <authorList>
            <person name="Li C."/>
            <person name="Lai Q."/>
            <person name="Li G."/>
            <person name="Dong C."/>
            <person name="Wang J."/>
            <person name="Liao Y."/>
            <person name="Shao Z."/>
        </authorList>
    </citation>
    <scope>NUCLEOTIDE SEQUENCE [LARGE SCALE GENOMIC DNA]</scope>
    <source>
        <strain evidence="2 3">22II1-22F38</strain>
    </source>
</reference>